<dbReference type="GO" id="GO:0005524">
    <property type="term" value="F:ATP binding"/>
    <property type="evidence" value="ECO:0007669"/>
    <property type="project" value="UniProtKB-UniRule"/>
</dbReference>
<dbReference type="EC" id="2.7.12.2" evidence="9"/>
<evidence type="ECO:0000256" key="11">
    <source>
        <dbReference type="ARBA" id="ARBA00049299"/>
    </source>
</evidence>
<dbReference type="AlphaFoldDB" id="A0AAJ6QRR0"/>
<comment type="catalytic activity">
    <reaction evidence="11">
        <text>L-threonyl-[protein] + ATP = O-phospho-L-threonyl-[protein] + ADP + H(+)</text>
        <dbReference type="Rhea" id="RHEA:46608"/>
        <dbReference type="Rhea" id="RHEA-COMP:11060"/>
        <dbReference type="Rhea" id="RHEA-COMP:11605"/>
        <dbReference type="ChEBI" id="CHEBI:15378"/>
        <dbReference type="ChEBI" id="CHEBI:30013"/>
        <dbReference type="ChEBI" id="CHEBI:30616"/>
        <dbReference type="ChEBI" id="CHEBI:61977"/>
        <dbReference type="ChEBI" id="CHEBI:456216"/>
        <dbReference type="EC" id="2.7.12.2"/>
    </reaction>
</comment>
<evidence type="ECO:0000256" key="13">
    <source>
        <dbReference type="PROSITE-ProRule" id="PRU10141"/>
    </source>
</evidence>
<evidence type="ECO:0000313" key="18">
    <source>
        <dbReference type="RefSeq" id="XP_003741656.1"/>
    </source>
</evidence>
<comment type="catalytic activity">
    <reaction evidence="10">
        <text>L-seryl-[protein] + ATP = O-phospho-L-seryl-[protein] + ADP + H(+)</text>
        <dbReference type="Rhea" id="RHEA:17989"/>
        <dbReference type="Rhea" id="RHEA-COMP:9863"/>
        <dbReference type="Rhea" id="RHEA-COMP:11604"/>
        <dbReference type="ChEBI" id="CHEBI:15378"/>
        <dbReference type="ChEBI" id="CHEBI:29999"/>
        <dbReference type="ChEBI" id="CHEBI:30616"/>
        <dbReference type="ChEBI" id="CHEBI:83421"/>
        <dbReference type="ChEBI" id="CHEBI:456216"/>
        <dbReference type="EC" id="2.7.12.2"/>
    </reaction>
</comment>
<gene>
    <name evidence="18" type="primary">LOC100901254</name>
</gene>
<feature type="region of interest" description="Disordered" evidence="15">
    <location>
        <begin position="1"/>
        <end position="33"/>
    </location>
</feature>
<dbReference type="GeneID" id="100901254"/>
<dbReference type="GO" id="GO:0010508">
    <property type="term" value="P:positive regulation of autophagy"/>
    <property type="evidence" value="ECO:0007669"/>
    <property type="project" value="UniProtKB-ARBA"/>
</dbReference>
<dbReference type="GO" id="GO:0004708">
    <property type="term" value="F:MAP kinase kinase activity"/>
    <property type="evidence" value="ECO:0007669"/>
    <property type="project" value="UniProtKB-EC"/>
</dbReference>
<dbReference type="GO" id="GO:0043068">
    <property type="term" value="P:positive regulation of programmed cell death"/>
    <property type="evidence" value="ECO:0007669"/>
    <property type="project" value="UniProtKB-ARBA"/>
</dbReference>
<dbReference type="Pfam" id="PF00069">
    <property type="entry name" value="Pkinase"/>
    <property type="match status" value="1"/>
</dbReference>
<evidence type="ECO:0000256" key="7">
    <source>
        <dbReference type="ARBA" id="ARBA00023137"/>
    </source>
</evidence>
<reference evidence="18" key="1">
    <citation type="submission" date="2025-08" db="UniProtKB">
        <authorList>
            <consortium name="RefSeq"/>
        </authorList>
    </citation>
    <scope>IDENTIFICATION</scope>
</reference>
<dbReference type="Proteomes" id="UP000694867">
    <property type="component" value="Unplaced"/>
</dbReference>
<organism evidence="17 18">
    <name type="scientific">Galendromus occidentalis</name>
    <name type="common">western predatory mite</name>
    <dbReference type="NCBI Taxonomy" id="34638"/>
    <lineage>
        <taxon>Eukaryota</taxon>
        <taxon>Metazoa</taxon>
        <taxon>Ecdysozoa</taxon>
        <taxon>Arthropoda</taxon>
        <taxon>Chelicerata</taxon>
        <taxon>Arachnida</taxon>
        <taxon>Acari</taxon>
        <taxon>Parasitiformes</taxon>
        <taxon>Mesostigmata</taxon>
        <taxon>Gamasina</taxon>
        <taxon>Phytoseioidea</taxon>
        <taxon>Phytoseiidae</taxon>
        <taxon>Typhlodrominae</taxon>
        <taxon>Galendromus</taxon>
    </lineage>
</organism>
<dbReference type="InterPro" id="IPR008271">
    <property type="entry name" value="Ser/Thr_kinase_AS"/>
</dbReference>
<evidence type="ECO:0000256" key="5">
    <source>
        <dbReference type="ARBA" id="ARBA00022777"/>
    </source>
</evidence>
<proteinExistence type="inferred from homology"/>
<name>A0AAJ6QRR0_9ACAR</name>
<dbReference type="PANTHER" id="PTHR47448:SF1">
    <property type="entry name" value="SERINE_THREONINE-PROTEIN KINASE STE7 HOMOLOG"/>
    <property type="match status" value="1"/>
</dbReference>
<dbReference type="InterPro" id="IPR050915">
    <property type="entry name" value="MAP_kinase_kinase"/>
</dbReference>
<keyword evidence="17" id="KW-1185">Reference proteome</keyword>
<evidence type="ECO:0000256" key="2">
    <source>
        <dbReference type="ARBA" id="ARBA00022553"/>
    </source>
</evidence>
<dbReference type="FunFam" id="3.30.200.20:FF:000040">
    <property type="entry name" value="Dual specificity mitogen-activated protein kinase kinase"/>
    <property type="match status" value="1"/>
</dbReference>
<keyword evidence="1 14" id="KW-0723">Serine/threonine-protein kinase</keyword>
<dbReference type="InterPro" id="IPR011009">
    <property type="entry name" value="Kinase-like_dom_sf"/>
</dbReference>
<evidence type="ECO:0000313" key="17">
    <source>
        <dbReference type="Proteomes" id="UP000694867"/>
    </source>
</evidence>
<dbReference type="GO" id="GO:0004674">
    <property type="term" value="F:protein serine/threonine kinase activity"/>
    <property type="evidence" value="ECO:0007669"/>
    <property type="project" value="UniProtKB-KW"/>
</dbReference>
<evidence type="ECO:0000256" key="12">
    <source>
        <dbReference type="ARBA" id="ARBA00051693"/>
    </source>
</evidence>
<accession>A0AAJ6QRR0</accession>
<dbReference type="RefSeq" id="XP_003741656.1">
    <property type="nucleotide sequence ID" value="XM_003741608.2"/>
</dbReference>
<dbReference type="PANTHER" id="PTHR47448">
    <property type="entry name" value="DUAL SPECIFICITY MITOGEN-ACTIVATED PROTEIN KINASE KINASE DSOR1-LIKE PROTEIN"/>
    <property type="match status" value="1"/>
</dbReference>
<dbReference type="SUPFAM" id="SSF56112">
    <property type="entry name" value="Protein kinase-like (PK-like)"/>
    <property type="match status" value="1"/>
</dbReference>
<sequence length="389" mass="43328">MKSSVKNKLNLKLPAIGPVEPGDSNGSGGEVRRHITRDNSVEVVMNSLGDLELNPEQRDRLERFLYQKQRLKGKDLCAEDFDNLGELGSGNGGVVAKVLHRPSGLIMARKMIHLEVKPATRNQIIRELRVLDECNSPHIVGFYGSFYSDGEINVCMEYMDGGSLDLLLPKAKRIPEDVLGKVTIAVLKGLSYLREKHSIMHRDVKPSNILVNTNGEIKLCDFGVSGQLIDSMANSFVGTRSYMAPERLQGDHYSVSSDFWSLGLSLVEMALGRYPIPPPNHQYLSSVLGTPFKGTETVNVDESNPQKELSIFELLEYIVNEAPPTIPSAPGIFTKEFKHFVDRCLKRNPRERGDLRALTSHEWIAMSEQKQVDMAKWVQGVLNADASPN</sequence>
<dbReference type="PROSITE" id="PS00108">
    <property type="entry name" value="PROTEIN_KINASE_ST"/>
    <property type="match status" value="1"/>
</dbReference>
<dbReference type="GO" id="GO:0004713">
    <property type="term" value="F:protein tyrosine kinase activity"/>
    <property type="evidence" value="ECO:0007669"/>
    <property type="project" value="UniProtKB-KW"/>
</dbReference>
<evidence type="ECO:0000256" key="9">
    <source>
        <dbReference type="ARBA" id="ARBA00038999"/>
    </source>
</evidence>
<keyword evidence="2" id="KW-0597">Phosphoprotein</keyword>
<evidence type="ECO:0000256" key="6">
    <source>
        <dbReference type="ARBA" id="ARBA00022840"/>
    </source>
</evidence>
<feature type="domain" description="Protein kinase" evidence="16">
    <location>
        <begin position="81"/>
        <end position="364"/>
    </location>
</feature>
<comment type="similarity">
    <text evidence="8">Belongs to the protein kinase superfamily. STE Ser/Thr protein kinase family. MAP kinase kinase subfamily.</text>
</comment>
<dbReference type="InterPro" id="IPR000719">
    <property type="entry name" value="Prot_kinase_dom"/>
</dbReference>
<feature type="binding site" evidence="13">
    <location>
        <position position="110"/>
    </location>
    <ligand>
        <name>ATP</name>
        <dbReference type="ChEBI" id="CHEBI:30616"/>
    </ligand>
</feature>
<evidence type="ECO:0000256" key="8">
    <source>
        <dbReference type="ARBA" id="ARBA00038035"/>
    </source>
</evidence>
<keyword evidence="5 18" id="KW-0418">Kinase</keyword>
<dbReference type="KEGG" id="goe:100901254"/>
<evidence type="ECO:0000256" key="1">
    <source>
        <dbReference type="ARBA" id="ARBA00022527"/>
    </source>
</evidence>
<dbReference type="Gene3D" id="3.30.200.20">
    <property type="entry name" value="Phosphorylase Kinase, domain 1"/>
    <property type="match status" value="1"/>
</dbReference>
<dbReference type="InterPro" id="IPR017441">
    <property type="entry name" value="Protein_kinase_ATP_BS"/>
</dbReference>
<evidence type="ECO:0000256" key="3">
    <source>
        <dbReference type="ARBA" id="ARBA00022679"/>
    </source>
</evidence>
<evidence type="ECO:0000256" key="15">
    <source>
        <dbReference type="SAM" id="MobiDB-lite"/>
    </source>
</evidence>
<dbReference type="FunFam" id="1.10.510.10:FF:000115">
    <property type="entry name" value="Dual specificity mitogen-activated protein kinase kinase 1"/>
    <property type="match status" value="1"/>
</dbReference>
<keyword evidence="4 13" id="KW-0547">Nucleotide-binding</keyword>
<evidence type="ECO:0000256" key="14">
    <source>
        <dbReference type="RuleBase" id="RU000304"/>
    </source>
</evidence>
<evidence type="ECO:0000256" key="4">
    <source>
        <dbReference type="ARBA" id="ARBA00022741"/>
    </source>
</evidence>
<evidence type="ECO:0000256" key="10">
    <source>
        <dbReference type="ARBA" id="ARBA00049014"/>
    </source>
</evidence>
<protein>
    <recommendedName>
        <fullName evidence="9">mitogen-activated protein kinase kinase</fullName>
        <ecNumber evidence="9">2.7.12.2</ecNumber>
    </recommendedName>
</protein>
<dbReference type="PROSITE" id="PS00107">
    <property type="entry name" value="PROTEIN_KINASE_ATP"/>
    <property type="match status" value="1"/>
</dbReference>
<keyword evidence="6 13" id="KW-0067">ATP-binding</keyword>
<dbReference type="PROSITE" id="PS50011">
    <property type="entry name" value="PROTEIN_KINASE_DOM"/>
    <property type="match status" value="1"/>
</dbReference>
<keyword evidence="7" id="KW-0829">Tyrosine-protein kinase</keyword>
<dbReference type="Gene3D" id="1.10.510.10">
    <property type="entry name" value="Transferase(Phosphotransferase) domain 1"/>
    <property type="match status" value="1"/>
</dbReference>
<dbReference type="SMART" id="SM00220">
    <property type="entry name" value="S_TKc"/>
    <property type="match status" value="1"/>
</dbReference>
<comment type="catalytic activity">
    <reaction evidence="12">
        <text>L-tyrosyl-[protein] + ATP = O-phospho-L-tyrosyl-[protein] + ADP + H(+)</text>
        <dbReference type="Rhea" id="RHEA:10596"/>
        <dbReference type="Rhea" id="RHEA-COMP:10136"/>
        <dbReference type="Rhea" id="RHEA-COMP:20101"/>
        <dbReference type="ChEBI" id="CHEBI:15378"/>
        <dbReference type="ChEBI" id="CHEBI:30616"/>
        <dbReference type="ChEBI" id="CHEBI:46858"/>
        <dbReference type="ChEBI" id="CHEBI:61978"/>
        <dbReference type="ChEBI" id="CHEBI:456216"/>
        <dbReference type="EC" id="2.7.12.2"/>
    </reaction>
</comment>
<evidence type="ECO:0000259" key="16">
    <source>
        <dbReference type="PROSITE" id="PS50011"/>
    </source>
</evidence>
<feature type="compositionally biased region" description="Low complexity" evidence="15">
    <location>
        <begin position="1"/>
        <end position="13"/>
    </location>
</feature>
<keyword evidence="3" id="KW-0808">Transferase</keyword>